<evidence type="ECO:0000313" key="2">
    <source>
        <dbReference type="EMBL" id="KAF6475026.1"/>
    </source>
</evidence>
<gene>
    <name evidence="2" type="ORF">HJG63_011119</name>
</gene>
<comment type="caution">
    <text evidence="2">The sequence shown here is derived from an EMBL/GenBank/DDBJ whole genome shotgun (WGS) entry which is preliminary data.</text>
</comment>
<proteinExistence type="predicted"/>
<feature type="compositionally biased region" description="Basic and acidic residues" evidence="1">
    <location>
        <begin position="88"/>
        <end position="105"/>
    </location>
</feature>
<keyword evidence="3" id="KW-1185">Reference proteome</keyword>
<name>A0A7J8HRN5_ROUAE</name>
<protein>
    <submittedName>
        <fullName evidence="2">Uncharacterized protein</fullName>
    </submittedName>
</protein>
<evidence type="ECO:0000313" key="3">
    <source>
        <dbReference type="Proteomes" id="UP000593571"/>
    </source>
</evidence>
<dbReference type="Proteomes" id="UP000593571">
    <property type="component" value="Unassembled WGS sequence"/>
</dbReference>
<dbReference type="AlphaFoldDB" id="A0A7J8HRN5"/>
<feature type="region of interest" description="Disordered" evidence="1">
    <location>
        <begin position="87"/>
        <end position="110"/>
    </location>
</feature>
<feature type="region of interest" description="Disordered" evidence="1">
    <location>
        <begin position="1"/>
        <end position="27"/>
    </location>
</feature>
<accession>A0A7J8HRN5</accession>
<dbReference type="EMBL" id="JACASE010000004">
    <property type="protein sequence ID" value="KAF6475026.1"/>
    <property type="molecule type" value="Genomic_DNA"/>
</dbReference>
<evidence type="ECO:0000256" key="1">
    <source>
        <dbReference type="SAM" id="MobiDB-lite"/>
    </source>
</evidence>
<organism evidence="2 3">
    <name type="scientific">Rousettus aegyptiacus</name>
    <name type="common">Egyptian fruit bat</name>
    <name type="synonym">Pteropus aegyptiacus</name>
    <dbReference type="NCBI Taxonomy" id="9407"/>
    <lineage>
        <taxon>Eukaryota</taxon>
        <taxon>Metazoa</taxon>
        <taxon>Chordata</taxon>
        <taxon>Craniata</taxon>
        <taxon>Vertebrata</taxon>
        <taxon>Euteleostomi</taxon>
        <taxon>Mammalia</taxon>
        <taxon>Eutheria</taxon>
        <taxon>Laurasiatheria</taxon>
        <taxon>Chiroptera</taxon>
        <taxon>Yinpterochiroptera</taxon>
        <taxon>Pteropodoidea</taxon>
        <taxon>Pteropodidae</taxon>
        <taxon>Rousettinae</taxon>
        <taxon>Rousettus</taxon>
    </lineage>
</organism>
<sequence length="136" mass="14386">MPRLTLTGLVPAGRPAPADGAGGARAPRPPLSLPLSLLQLHCPFARDAAASQLLPDGHSAACPDGWEAARPAALDCHCPFSKCAPPHAPDHVQTDEESTKSEKRALPPRARTVWRSGCGHSRNGLLLQKTLLIKKN</sequence>
<reference evidence="2 3" key="1">
    <citation type="journal article" date="2020" name="Nature">
        <title>Six reference-quality genomes reveal evolution of bat adaptations.</title>
        <authorList>
            <person name="Jebb D."/>
            <person name="Huang Z."/>
            <person name="Pippel M."/>
            <person name="Hughes G.M."/>
            <person name="Lavrichenko K."/>
            <person name="Devanna P."/>
            <person name="Winkler S."/>
            <person name="Jermiin L.S."/>
            <person name="Skirmuntt E.C."/>
            <person name="Katzourakis A."/>
            <person name="Burkitt-Gray L."/>
            <person name="Ray D.A."/>
            <person name="Sullivan K.A.M."/>
            <person name="Roscito J.G."/>
            <person name="Kirilenko B.M."/>
            <person name="Davalos L.M."/>
            <person name="Corthals A.P."/>
            <person name="Power M.L."/>
            <person name="Jones G."/>
            <person name="Ransome R.D."/>
            <person name="Dechmann D.K.N."/>
            <person name="Locatelli A.G."/>
            <person name="Puechmaille S.J."/>
            <person name="Fedrigo O."/>
            <person name="Jarvis E.D."/>
            <person name="Hiller M."/>
            <person name="Vernes S.C."/>
            <person name="Myers E.W."/>
            <person name="Teeling E.C."/>
        </authorList>
    </citation>
    <scope>NUCLEOTIDE SEQUENCE [LARGE SCALE GENOMIC DNA]</scope>
    <source>
        <strain evidence="2">MRouAeg1</strain>
        <tissue evidence="2">Muscle</tissue>
    </source>
</reference>